<name>A0A4S2KFV7_9HYME</name>
<dbReference type="Proteomes" id="UP000310200">
    <property type="component" value="Unassembled WGS sequence"/>
</dbReference>
<dbReference type="AlphaFoldDB" id="A0A4S2KFV7"/>
<comment type="similarity">
    <text evidence="2">Belongs to the MLF family.</text>
</comment>
<proteinExistence type="inferred from homology"/>
<feature type="compositionally biased region" description="Polar residues" evidence="5">
    <location>
        <begin position="233"/>
        <end position="252"/>
    </location>
</feature>
<reference evidence="6 7" key="1">
    <citation type="journal article" date="2019" name="Philos. Trans. R. Soc. Lond., B, Biol. Sci.">
        <title>Ant behaviour and brain gene expression of defending hosts depend on the ecological success of the intruding social parasite.</title>
        <authorList>
            <person name="Kaur R."/>
            <person name="Stoldt M."/>
            <person name="Jongepier E."/>
            <person name="Feldmeyer B."/>
            <person name="Menzel F."/>
            <person name="Bornberg-Bauer E."/>
            <person name="Foitzik S."/>
        </authorList>
    </citation>
    <scope>NUCLEOTIDE SEQUENCE [LARGE SCALE GENOMIC DNA]</scope>
    <source>
        <tissue evidence="6">Whole body</tissue>
    </source>
</reference>
<comment type="caution">
    <text evidence="6">The sequence shown here is derived from an EMBL/GenBank/DDBJ whole genome shotgun (WGS) entry which is preliminary data.</text>
</comment>
<accession>A0A4S2KFV7</accession>
<sequence length="276" mass="30155">MSMFGSFMNEDDLFNIFGSSMHNTMRQMNNMMNSMFPDPFDMMGQNALMPYGRGLPNNMPVALFDPNFGRFGFNNMAATSNGSCHSFMSQSVMTMSSGPDGRPQVYQETMSTTTAPGGIKETKKTVSDSRTGTRKLAIGHHIEEAESFNREWQSRTRRVAGAIEGANSGTASSVRVPEPRQLALPSTTDIPASRHSNRRWIPSTKRAMRSLNPLKAKSSSPSSSIKTPEPAALSNSASKAEEASPTSPSTSGSRKREHKPDRQVSNKRHAVPASDK</sequence>
<evidence type="ECO:0000256" key="4">
    <source>
        <dbReference type="ARBA" id="ARBA00022553"/>
    </source>
</evidence>
<keyword evidence="7" id="KW-1185">Reference proteome</keyword>
<keyword evidence="4" id="KW-0597">Phosphoprotein</keyword>
<evidence type="ECO:0000256" key="2">
    <source>
        <dbReference type="ARBA" id="ARBA00008332"/>
    </source>
</evidence>
<dbReference type="PANTHER" id="PTHR13105">
    <property type="entry name" value="MYELOID LEUKEMIA FACTOR"/>
    <property type="match status" value="1"/>
</dbReference>
<evidence type="ECO:0000313" key="6">
    <source>
        <dbReference type="EMBL" id="TGZ48312.1"/>
    </source>
</evidence>
<evidence type="ECO:0000256" key="3">
    <source>
        <dbReference type="ARBA" id="ARBA00022490"/>
    </source>
</evidence>
<organism evidence="6 7">
    <name type="scientific">Temnothorax longispinosus</name>
    <dbReference type="NCBI Taxonomy" id="300112"/>
    <lineage>
        <taxon>Eukaryota</taxon>
        <taxon>Metazoa</taxon>
        <taxon>Ecdysozoa</taxon>
        <taxon>Arthropoda</taxon>
        <taxon>Hexapoda</taxon>
        <taxon>Insecta</taxon>
        <taxon>Pterygota</taxon>
        <taxon>Neoptera</taxon>
        <taxon>Endopterygota</taxon>
        <taxon>Hymenoptera</taxon>
        <taxon>Apocrita</taxon>
        <taxon>Aculeata</taxon>
        <taxon>Formicoidea</taxon>
        <taxon>Formicidae</taxon>
        <taxon>Myrmicinae</taxon>
        <taxon>Temnothorax</taxon>
    </lineage>
</organism>
<comment type="subcellular location">
    <subcellularLocation>
        <location evidence="1">Cytoplasm</location>
    </subcellularLocation>
</comment>
<dbReference type="InterPro" id="IPR019376">
    <property type="entry name" value="Myeloid_leukemia_factor"/>
</dbReference>
<dbReference type="Pfam" id="PF10248">
    <property type="entry name" value="Mlf1IP"/>
    <property type="match status" value="1"/>
</dbReference>
<feature type="region of interest" description="Disordered" evidence="5">
    <location>
        <begin position="184"/>
        <end position="276"/>
    </location>
</feature>
<evidence type="ECO:0000256" key="5">
    <source>
        <dbReference type="SAM" id="MobiDB-lite"/>
    </source>
</evidence>
<dbReference type="GO" id="GO:0005737">
    <property type="term" value="C:cytoplasm"/>
    <property type="evidence" value="ECO:0007669"/>
    <property type="project" value="UniProtKB-SubCell"/>
</dbReference>
<feature type="region of interest" description="Disordered" evidence="5">
    <location>
        <begin position="111"/>
        <end position="132"/>
    </location>
</feature>
<dbReference type="STRING" id="300112.A0A4S2KFV7"/>
<evidence type="ECO:0000313" key="7">
    <source>
        <dbReference type="Proteomes" id="UP000310200"/>
    </source>
</evidence>
<keyword evidence="3" id="KW-0963">Cytoplasm</keyword>
<dbReference type="EMBL" id="QBLH01002501">
    <property type="protein sequence ID" value="TGZ48312.1"/>
    <property type="molecule type" value="Genomic_DNA"/>
</dbReference>
<protein>
    <submittedName>
        <fullName evidence="6">Myeloid leukemia factor</fullName>
    </submittedName>
</protein>
<evidence type="ECO:0000256" key="1">
    <source>
        <dbReference type="ARBA" id="ARBA00004496"/>
    </source>
</evidence>
<gene>
    <name evidence="6" type="ORF">DBV15_08647</name>
</gene>